<proteinExistence type="predicted"/>
<sequence>MNHHTGMALSRAWNRRVRGGLSAAVGLAVGVTVGAVPSAAQAPAMVPPIIFRAGNEDLASALASAKQTGERVRLDDATTETSEYFATPGGDVVGVISSGMVRFQRNGTWVPIDLTLRRHADGSVAPAEHPDSLRLSGARTTGSTDLASLGGGVDKVTMGWQGKLPEPRLEGSKATYPEVRPGVDLVVQATPTGFEQFTVLKSAAAAKRITEIALPLTGRGVDSASEDKHGRVRVRGADGDRSAFMPTPLMWDSAKNRPPTRQVAVDVANASASASSAEPAVTLRLKPDRKWLNDPKTVYPVVIDPQITRLTTTGTVTVMKGYPTAWVDADSIFVGAWDSSLIARSFVTWDATALRGQKIKSAKVNFASPFASSCEPRPWEIWTTDAPSSASSWDSQPAWRYKESTSTSTTCADSWVSGDATNFFQRAATGNVSTPTMGLRASSETDYTQYKQFWSRNSGELAKVPYVEVTYANPTTGPGVSSTAYREEYWAGNAGVAGSFTFTQPTGLKAAAFLYGLNVNPPTTVVTATTSGTATVNVTPATTGVQTLYVRSRDSAGVLSAVTAYQFGVGDGVNAIGYRPERTMTAAEITAQAQLVPLAKQFLQNRANEITGHYDNTAGIPMWNSEASLAVVSAAELQYEGDTLLMDNLDYEVSTVSSDTGMVQISGNQANLWLREETSLAMPSDDAETAYGHSADRAFVFVRSGTTWALADQRLVALGAVAPLTEPMGEFEPVLDGLMPEGEPAPEPGGEIDYNFGTTEPTTDEPATEEPAESSSDGSDPIWDGEKVDGEFSESSGFTTAGYSTAAAKSSGMVLAGTIPKGLCYSCMVTYARKWAMGFNPGYRITKVKDKNGKKVEADCTNFVSQVMQAGKWKEDSGWYQSNGNWWYTKANQTWTWGGANNFSKFVPKRTQNISSIWKAGPGDIIQADWTGDGTIDHTMVVTKTDQYDVYVTGHTNAIKDKPMSKITRDARARNSRVKFYAYRT</sequence>
<comment type="caution">
    <text evidence="3">The sequence shown here is derived from an EMBL/GenBank/DDBJ whole genome shotgun (WGS) entry which is preliminary data.</text>
</comment>
<feature type="domain" description="Putative amidase" evidence="2">
    <location>
        <begin position="828"/>
        <end position="970"/>
    </location>
</feature>
<evidence type="ECO:0000256" key="1">
    <source>
        <dbReference type="SAM" id="MobiDB-lite"/>
    </source>
</evidence>
<organism evidence="3 4">
    <name type="scientific">Actinoplanes lutulentus</name>
    <dbReference type="NCBI Taxonomy" id="1287878"/>
    <lineage>
        <taxon>Bacteria</taxon>
        <taxon>Bacillati</taxon>
        <taxon>Actinomycetota</taxon>
        <taxon>Actinomycetes</taxon>
        <taxon>Micromonosporales</taxon>
        <taxon>Micromonosporaceae</taxon>
        <taxon>Actinoplanes</taxon>
    </lineage>
</organism>
<keyword evidence="4" id="KW-1185">Reference proteome</keyword>
<protein>
    <submittedName>
        <fullName evidence="3">Putative amidase-like protein</fullName>
    </submittedName>
</protein>
<name>A0A327ZHS1_9ACTN</name>
<dbReference type="PANTHER" id="PTHR40032">
    <property type="entry name" value="EXPORTED PROTEIN-RELATED"/>
    <property type="match status" value="1"/>
</dbReference>
<dbReference type="InterPro" id="IPR024301">
    <property type="entry name" value="Amidase_6"/>
</dbReference>
<accession>A0A327ZHS1</accession>
<dbReference type="AlphaFoldDB" id="A0A327ZHS1"/>
<evidence type="ECO:0000313" key="3">
    <source>
        <dbReference type="EMBL" id="RAK42243.1"/>
    </source>
</evidence>
<dbReference type="Pfam" id="PF12671">
    <property type="entry name" value="Amidase_6"/>
    <property type="match status" value="1"/>
</dbReference>
<reference evidence="3 4" key="1">
    <citation type="submission" date="2018-06" db="EMBL/GenBank/DDBJ databases">
        <title>Genomic Encyclopedia of Type Strains, Phase III (KMG-III): the genomes of soil and plant-associated and newly described type strains.</title>
        <authorList>
            <person name="Whitman W."/>
        </authorList>
    </citation>
    <scope>NUCLEOTIDE SEQUENCE [LARGE SCALE GENOMIC DNA]</scope>
    <source>
        <strain evidence="3 4">CGMCC 4.7090</strain>
    </source>
</reference>
<dbReference type="EMBL" id="QLMJ01000002">
    <property type="protein sequence ID" value="RAK42243.1"/>
    <property type="molecule type" value="Genomic_DNA"/>
</dbReference>
<feature type="compositionally biased region" description="Acidic residues" evidence="1">
    <location>
        <begin position="762"/>
        <end position="772"/>
    </location>
</feature>
<evidence type="ECO:0000313" key="4">
    <source>
        <dbReference type="Proteomes" id="UP000249341"/>
    </source>
</evidence>
<dbReference type="Proteomes" id="UP000249341">
    <property type="component" value="Unassembled WGS sequence"/>
</dbReference>
<dbReference type="PANTHER" id="PTHR40032:SF1">
    <property type="entry name" value="EXPORTED PROTEIN"/>
    <property type="match status" value="1"/>
</dbReference>
<evidence type="ECO:0000259" key="2">
    <source>
        <dbReference type="Pfam" id="PF12671"/>
    </source>
</evidence>
<feature type="region of interest" description="Disordered" evidence="1">
    <location>
        <begin position="739"/>
        <end position="794"/>
    </location>
</feature>
<gene>
    <name evidence="3" type="ORF">B0I29_10268</name>
</gene>